<sequence>MAYLLHRVAYPAGEDADGREPDPEAVMFVLGEVLAFLGQKQPRP</sequence>
<evidence type="ECO:0000313" key="2">
    <source>
        <dbReference type="Proteomes" id="UP001235712"/>
    </source>
</evidence>
<organism evidence="1 2">
    <name type="scientific">Kineosporia succinea</name>
    <dbReference type="NCBI Taxonomy" id="84632"/>
    <lineage>
        <taxon>Bacteria</taxon>
        <taxon>Bacillati</taxon>
        <taxon>Actinomycetota</taxon>
        <taxon>Actinomycetes</taxon>
        <taxon>Kineosporiales</taxon>
        <taxon>Kineosporiaceae</taxon>
        <taxon>Kineosporia</taxon>
    </lineage>
</organism>
<dbReference type="RefSeq" id="WP_307250751.1">
    <property type="nucleotide sequence ID" value="NZ_JAUSQZ010000001.1"/>
</dbReference>
<evidence type="ECO:0000313" key="1">
    <source>
        <dbReference type="EMBL" id="MDP9831207.1"/>
    </source>
</evidence>
<dbReference type="Proteomes" id="UP001235712">
    <property type="component" value="Unassembled WGS sequence"/>
</dbReference>
<proteinExistence type="predicted"/>
<comment type="caution">
    <text evidence="1">The sequence shown here is derived from an EMBL/GenBank/DDBJ whole genome shotgun (WGS) entry which is preliminary data.</text>
</comment>
<gene>
    <name evidence="1" type="ORF">J2S57_006956</name>
</gene>
<keyword evidence="2" id="KW-1185">Reference proteome</keyword>
<dbReference type="EMBL" id="JAUSQZ010000001">
    <property type="protein sequence ID" value="MDP9831207.1"/>
    <property type="molecule type" value="Genomic_DNA"/>
</dbReference>
<protein>
    <submittedName>
        <fullName evidence="1">Uncharacterized protein</fullName>
    </submittedName>
</protein>
<name>A0ABT9PET3_9ACTN</name>
<reference evidence="1 2" key="1">
    <citation type="submission" date="2023-07" db="EMBL/GenBank/DDBJ databases">
        <title>Sequencing the genomes of 1000 actinobacteria strains.</title>
        <authorList>
            <person name="Klenk H.-P."/>
        </authorList>
    </citation>
    <scope>NUCLEOTIDE SEQUENCE [LARGE SCALE GENOMIC DNA]</scope>
    <source>
        <strain evidence="1 2">DSM 44388</strain>
    </source>
</reference>
<accession>A0ABT9PET3</accession>